<dbReference type="NCBIfam" id="TIGR00370">
    <property type="entry name" value="5-oxoprolinase subunit PxpB"/>
    <property type="match status" value="1"/>
</dbReference>
<dbReference type="Proteomes" id="UP000314011">
    <property type="component" value="Unassembled WGS sequence"/>
</dbReference>
<dbReference type="EMBL" id="VFFF01000004">
    <property type="protein sequence ID" value="TNY30659.1"/>
    <property type="molecule type" value="Genomic_DNA"/>
</dbReference>
<feature type="domain" description="Carboxyltransferase" evidence="4">
    <location>
        <begin position="3"/>
        <end position="202"/>
    </location>
</feature>
<sequence length="217" mass="23185">MTIRITRMGAEGLLLDAAGGSFSEQVQSRIFAVAAALRDRPGVSEIVPGMNNLMIEADATRLPGDAAEALLQELWTDAPEATTGGAEIEIPVTYGGEIAEDLDLWADHAGMTRDEAIRLHSEATYSVAAVGAMPGFGYLSGLDPRLAMRRRKVPRGKLHEGSVIIGGAQAGVMPTTAPSGWHVIGFTEVRLFDPHADDPCLFHPGDRVRFTVKDILP</sequence>
<protein>
    <submittedName>
        <fullName evidence="5">5-oxoprolinase subunit PxpB</fullName>
        <ecNumber evidence="5">3.5.2.9</ecNumber>
    </submittedName>
</protein>
<dbReference type="InterPro" id="IPR010016">
    <property type="entry name" value="PxpB"/>
</dbReference>
<evidence type="ECO:0000313" key="5">
    <source>
        <dbReference type="EMBL" id="TNY30659.1"/>
    </source>
</evidence>
<evidence type="ECO:0000313" key="6">
    <source>
        <dbReference type="Proteomes" id="UP000314011"/>
    </source>
</evidence>
<accession>A0A5C5G7H0</accession>
<dbReference type="EC" id="3.5.2.9" evidence="5"/>
<dbReference type="AlphaFoldDB" id="A0A5C5G7H0"/>
<dbReference type="PANTHER" id="PTHR34698:SF2">
    <property type="entry name" value="5-OXOPROLINASE SUBUNIT B"/>
    <property type="match status" value="1"/>
</dbReference>
<dbReference type="Pfam" id="PF02682">
    <property type="entry name" value="CT_C_D"/>
    <property type="match status" value="1"/>
</dbReference>
<evidence type="ECO:0000256" key="3">
    <source>
        <dbReference type="ARBA" id="ARBA00022840"/>
    </source>
</evidence>
<dbReference type="OrthoDB" id="9768696at2"/>
<dbReference type="InterPro" id="IPR003833">
    <property type="entry name" value="CT_C_D"/>
</dbReference>
<dbReference type="SMART" id="SM00796">
    <property type="entry name" value="AHS1"/>
    <property type="match status" value="1"/>
</dbReference>
<reference evidence="5 6" key="1">
    <citation type="submission" date="2019-06" db="EMBL/GenBank/DDBJ databases">
        <title>Genome of new Rhodobacteraceae sp. SM1903.</title>
        <authorList>
            <person name="Ren X."/>
        </authorList>
    </citation>
    <scope>NUCLEOTIDE SEQUENCE [LARGE SCALE GENOMIC DNA]</scope>
    <source>
        <strain evidence="5 6">SM1903</strain>
    </source>
</reference>
<dbReference type="GO" id="GO:0017168">
    <property type="term" value="F:5-oxoprolinase (ATP-hydrolyzing) activity"/>
    <property type="evidence" value="ECO:0007669"/>
    <property type="project" value="UniProtKB-EC"/>
</dbReference>
<evidence type="ECO:0000259" key="4">
    <source>
        <dbReference type="SMART" id="SM00796"/>
    </source>
</evidence>
<evidence type="ECO:0000256" key="2">
    <source>
        <dbReference type="ARBA" id="ARBA00022801"/>
    </source>
</evidence>
<keyword evidence="6" id="KW-1185">Reference proteome</keyword>
<dbReference type="GO" id="GO:0005524">
    <property type="term" value="F:ATP binding"/>
    <property type="evidence" value="ECO:0007669"/>
    <property type="project" value="UniProtKB-KW"/>
</dbReference>
<dbReference type="SUPFAM" id="SSF160467">
    <property type="entry name" value="PH0987 N-terminal domain-like"/>
    <property type="match status" value="1"/>
</dbReference>
<dbReference type="Gene3D" id="3.30.1360.40">
    <property type="match status" value="1"/>
</dbReference>
<name>A0A5C5G7H0_9RHOB</name>
<keyword evidence="1" id="KW-0547">Nucleotide-binding</keyword>
<dbReference type="PANTHER" id="PTHR34698">
    <property type="entry name" value="5-OXOPROLINASE SUBUNIT B"/>
    <property type="match status" value="1"/>
</dbReference>
<keyword evidence="2 5" id="KW-0378">Hydrolase</keyword>
<dbReference type="Gene3D" id="2.40.100.10">
    <property type="entry name" value="Cyclophilin-like"/>
    <property type="match status" value="1"/>
</dbReference>
<dbReference type="RefSeq" id="WP_140197453.1">
    <property type="nucleotide sequence ID" value="NZ_CP065915.1"/>
</dbReference>
<comment type="caution">
    <text evidence="5">The sequence shown here is derived from an EMBL/GenBank/DDBJ whole genome shotgun (WGS) entry which is preliminary data.</text>
</comment>
<organism evidence="5 6">
    <name type="scientific">Pelagovum pacificum</name>
    <dbReference type="NCBI Taxonomy" id="2588711"/>
    <lineage>
        <taxon>Bacteria</taxon>
        <taxon>Pseudomonadati</taxon>
        <taxon>Pseudomonadota</taxon>
        <taxon>Alphaproteobacteria</taxon>
        <taxon>Rhodobacterales</taxon>
        <taxon>Paracoccaceae</taxon>
        <taxon>Pelagovum</taxon>
    </lineage>
</organism>
<gene>
    <name evidence="5" type="primary">pxpB</name>
    <name evidence="5" type="ORF">FHY64_18950</name>
</gene>
<evidence type="ECO:0000256" key="1">
    <source>
        <dbReference type="ARBA" id="ARBA00022741"/>
    </source>
</evidence>
<proteinExistence type="predicted"/>
<dbReference type="SUPFAM" id="SSF50891">
    <property type="entry name" value="Cyclophilin-like"/>
    <property type="match status" value="1"/>
</dbReference>
<dbReference type="InterPro" id="IPR029000">
    <property type="entry name" value="Cyclophilin-like_dom_sf"/>
</dbReference>
<keyword evidence="3" id="KW-0067">ATP-binding</keyword>